<comment type="caution">
    <text evidence="6">The sequence shown here is derived from an EMBL/GenBank/DDBJ whole genome shotgun (WGS) entry which is preliminary data.</text>
</comment>
<dbReference type="PANTHER" id="PTHR12935:SF0">
    <property type="entry name" value="GAMMA-GLUTAMYLCYCLOTRANSFERASE"/>
    <property type="match status" value="1"/>
</dbReference>
<proteinExistence type="predicted"/>
<dbReference type="InterPro" id="IPR009288">
    <property type="entry name" value="AIG2-like_dom"/>
</dbReference>
<protein>
    <recommendedName>
        <fullName evidence="1">gamma-glutamylcyclotransferase</fullName>
        <ecNumber evidence="1">4.3.2.9</ecNumber>
    </recommendedName>
</protein>
<dbReference type="Proteomes" id="UP000308549">
    <property type="component" value="Unassembled WGS sequence"/>
</dbReference>
<evidence type="ECO:0000256" key="4">
    <source>
        <dbReference type="PIRSR" id="PIRSR617939-2"/>
    </source>
</evidence>
<dbReference type="GO" id="GO:0003839">
    <property type="term" value="F:gamma-glutamylcyclotransferase activity"/>
    <property type="evidence" value="ECO:0007669"/>
    <property type="project" value="UniProtKB-EC"/>
</dbReference>
<gene>
    <name evidence="6" type="ORF">B0A50_02120</name>
</gene>
<feature type="domain" description="Gamma-glutamylcyclotransferase AIG2-like" evidence="5">
    <location>
        <begin position="11"/>
        <end position="111"/>
    </location>
</feature>
<dbReference type="EMBL" id="NAJL01000008">
    <property type="protein sequence ID" value="TKA31275.1"/>
    <property type="molecule type" value="Genomic_DNA"/>
</dbReference>
<dbReference type="SUPFAM" id="SSF110857">
    <property type="entry name" value="Gamma-glutamyl cyclotransferase-like"/>
    <property type="match status" value="1"/>
</dbReference>
<dbReference type="InterPro" id="IPR036568">
    <property type="entry name" value="GGCT-like_sf"/>
</dbReference>
<feature type="binding site" evidence="4">
    <location>
        <position position="146"/>
    </location>
    <ligand>
        <name>substrate</name>
    </ligand>
</feature>
<keyword evidence="7" id="KW-1185">Reference proteome</keyword>
<feature type="active site" description="Proton acceptor" evidence="3">
    <location>
        <position position="91"/>
    </location>
</feature>
<feature type="binding site" evidence="4">
    <location>
        <begin position="11"/>
        <end position="16"/>
    </location>
    <ligand>
        <name>substrate</name>
    </ligand>
</feature>
<dbReference type="PANTHER" id="PTHR12935">
    <property type="entry name" value="GAMMA-GLUTAMYLCYCLOTRANSFERASE"/>
    <property type="match status" value="1"/>
</dbReference>
<evidence type="ECO:0000313" key="7">
    <source>
        <dbReference type="Proteomes" id="UP000308549"/>
    </source>
</evidence>
<dbReference type="InterPro" id="IPR017939">
    <property type="entry name" value="G-Glutamylcylcotransferase"/>
</dbReference>
<dbReference type="AlphaFoldDB" id="A0A4U0UAI0"/>
<evidence type="ECO:0000259" key="5">
    <source>
        <dbReference type="Pfam" id="PF06094"/>
    </source>
</evidence>
<dbReference type="Gene3D" id="3.10.490.10">
    <property type="entry name" value="Gamma-glutamyl cyclotransferase-like"/>
    <property type="match status" value="1"/>
</dbReference>
<dbReference type="EC" id="4.3.2.9" evidence="1"/>
<dbReference type="Pfam" id="PF06094">
    <property type="entry name" value="GGACT"/>
    <property type="match status" value="1"/>
</dbReference>
<dbReference type="OrthoDB" id="2924818at2759"/>
<evidence type="ECO:0000313" key="6">
    <source>
        <dbReference type="EMBL" id="TKA31275.1"/>
    </source>
</evidence>
<organism evidence="6 7">
    <name type="scientific">Salinomyces thailandicus</name>
    <dbReference type="NCBI Taxonomy" id="706561"/>
    <lineage>
        <taxon>Eukaryota</taxon>
        <taxon>Fungi</taxon>
        <taxon>Dikarya</taxon>
        <taxon>Ascomycota</taxon>
        <taxon>Pezizomycotina</taxon>
        <taxon>Dothideomycetes</taxon>
        <taxon>Dothideomycetidae</taxon>
        <taxon>Mycosphaerellales</taxon>
        <taxon>Teratosphaeriaceae</taxon>
        <taxon>Salinomyces</taxon>
    </lineage>
</organism>
<dbReference type="CDD" id="cd06661">
    <property type="entry name" value="GGCT_like"/>
    <property type="match status" value="1"/>
</dbReference>
<sequence length="198" mass="23108">MEDELSEPTVYFGYGSNLWKQQMHLRCPTSKYLGIARLNGYRWIINSRGYANVVEIEKSEQEESPTSYQDQVWGLVYSLKKDDEEGLDKNEGVPIAYTKESLNVDYWPTKDHGKKPPDVDEKPKQTDMLVYINRELTTPHKPKQEYIYRMNMGIKDAVEEGMPQKYVDKVMRKFIPDVKDSSVENVARKQALVFEDEV</sequence>
<name>A0A4U0UAI0_9PEZI</name>
<keyword evidence="2" id="KW-0456">Lyase</keyword>
<accession>A0A4U0UAI0</accession>
<reference evidence="6 7" key="1">
    <citation type="submission" date="2017-03" db="EMBL/GenBank/DDBJ databases">
        <title>Genomes of endolithic fungi from Antarctica.</title>
        <authorList>
            <person name="Coleine C."/>
            <person name="Masonjones S."/>
            <person name="Stajich J.E."/>
        </authorList>
    </citation>
    <scope>NUCLEOTIDE SEQUENCE [LARGE SCALE GENOMIC DNA]</scope>
    <source>
        <strain evidence="6 7">CCFEE 6315</strain>
    </source>
</reference>
<evidence type="ECO:0000256" key="1">
    <source>
        <dbReference type="ARBA" id="ARBA00012346"/>
    </source>
</evidence>
<dbReference type="InterPro" id="IPR013024">
    <property type="entry name" value="GGCT-like"/>
</dbReference>
<evidence type="ECO:0000256" key="3">
    <source>
        <dbReference type="PIRSR" id="PIRSR617939-1"/>
    </source>
</evidence>
<evidence type="ECO:0000256" key="2">
    <source>
        <dbReference type="ARBA" id="ARBA00023239"/>
    </source>
</evidence>